<protein>
    <recommendedName>
        <fullName evidence="2">Sdz-33 F-box domain-containing protein</fullName>
    </recommendedName>
</protein>
<evidence type="ECO:0000313" key="4">
    <source>
        <dbReference type="Proteomes" id="UP000827892"/>
    </source>
</evidence>
<feature type="transmembrane region" description="Helical" evidence="1">
    <location>
        <begin position="307"/>
        <end position="327"/>
    </location>
</feature>
<feature type="domain" description="Sdz-33 F-box" evidence="2">
    <location>
        <begin position="29"/>
        <end position="83"/>
    </location>
</feature>
<dbReference type="AlphaFoldDB" id="A0AAE9D5U8"/>
<reference evidence="3 4" key="1">
    <citation type="submission" date="2022-05" db="EMBL/GenBank/DDBJ databases">
        <title>Chromosome-level reference genomes for two strains of Caenorhabditis briggsae: an improved platform for comparative genomics.</title>
        <authorList>
            <person name="Stevens L."/>
            <person name="Andersen E.C."/>
        </authorList>
    </citation>
    <scope>NUCLEOTIDE SEQUENCE [LARGE SCALE GENOMIC DNA]</scope>
    <source>
        <strain evidence="3">QX1410_ONT</strain>
        <tissue evidence="3">Whole-organism</tissue>
    </source>
</reference>
<dbReference type="PANTHER" id="PTHR21503">
    <property type="entry name" value="F-BOX-CONTAINING HYPOTHETICAL PROTEIN C.ELEGANS"/>
    <property type="match status" value="1"/>
</dbReference>
<keyword evidence="1" id="KW-0472">Membrane</keyword>
<accession>A0AAE9D5U8</accession>
<dbReference type="PANTHER" id="PTHR21503:SF8">
    <property type="entry name" value="F-BOX ASSOCIATED DOMAIN-CONTAINING PROTEIN-RELATED"/>
    <property type="match status" value="1"/>
</dbReference>
<name>A0AAE9D5U8_CAEBR</name>
<evidence type="ECO:0000256" key="1">
    <source>
        <dbReference type="SAM" id="Phobius"/>
    </source>
</evidence>
<organism evidence="3 4">
    <name type="scientific">Caenorhabditis briggsae</name>
    <dbReference type="NCBI Taxonomy" id="6238"/>
    <lineage>
        <taxon>Eukaryota</taxon>
        <taxon>Metazoa</taxon>
        <taxon>Ecdysozoa</taxon>
        <taxon>Nematoda</taxon>
        <taxon>Chromadorea</taxon>
        <taxon>Rhabditida</taxon>
        <taxon>Rhabditina</taxon>
        <taxon>Rhabditomorpha</taxon>
        <taxon>Rhabditoidea</taxon>
        <taxon>Rhabditidae</taxon>
        <taxon>Peloderinae</taxon>
        <taxon>Caenorhabditis</taxon>
    </lineage>
</organism>
<evidence type="ECO:0000259" key="2">
    <source>
        <dbReference type="Pfam" id="PF07735"/>
    </source>
</evidence>
<keyword evidence="1" id="KW-1133">Transmembrane helix</keyword>
<dbReference type="InterPro" id="IPR012885">
    <property type="entry name" value="F-box_Sdz-33"/>
</dbReference>
<dbReference type="Pfam" id="PF07735">
    <property type="entry name" value="FBA_2"/>
    <property type="match status" value="1"/>
</dbReference>
<gene>
    <name evidence="3" type="ORF">L3Y34_003946</name>
</gene>
<keyword evidence="1" id="KW-0812">Transmembrane</keyword>
<evidence type="ECO:0000313" key="3">
    <source>
        <dbReference type="EMBL" id="ULT94855.1"/>
    </source>
</evidence>
<dbReference type="EMBL" id="CP090894">
    <property type="protein sequence ID" value="ULT94855.1"/>
    <property type="molecule type" value="Genomic_DNA"/>
</dbReference>
<sequence>MWETNLQERASTNVSDNYRFNGKLEPVKDLWISPNGCWVTYDNLMNFDAIDIHINSSRLTVSDLNSFLRHWRSGGSQRLQYLEEDLEIVRTNETARYPARYGEVVIRKCYSFQRMDENRAFFRMEVIQISDSLLEENTTKVQNVALRIGIYNRYPNNIDKISPFKKNTVGITVGSGKITKRDDGELTTGMELSKPKVYKISQKINKTLELTFEFTTSKQARISSPTLFGDDVSIPVYSCRKASFVACENVIPPPKTTTKPIPTTSEKIQRTKDKNVTVVPEVSHDFQEDVRPTEPSYFHMEFLDEHIMFFVTLSGFSVALLVASIVLQTMKPSHSLSLFLLSTAPLCSLSSTTNPLHHMTYSSTLSKIVNVCIPEIQTDFFLWTITDALSIEQSDTSSTDSLLKISSIEILSSALKNPKISDQVEEILKSNPLELYNIHYIEKHPMLLSTALNLSFPEKTGVLGVEIRNTICQLTSGDRVLATVSNTDFEWPTYFVNFAYYKKLTDFQVSVMESNIETKSEKCKRFIKHLRKQKDPTINSSSCTFECYTRREFYYSGAYGSHVFFNRISSRSDGICEHERVV</sequence>
<proteinExistence type="predicted"/>
<dbReference type="Proteomes" id="UP000827892">
    <property type="component" value="Chromosome IV"/>
</dbReference>